<evidence type="ECO:0000256" key="4">
    <source>
        <dbReference type="ARBA" id="ARBA00023008"/>
    </source>
</evidence>
<dbReference type="InterPro" id="IPR051763">
    <property type="entry name" value="Copper_Homeo_Regul"/>
</dbReference>
<dbReference type="SUPFAM" id="SSF57879">
    <property type="entry name" value="Zinc domain conserved in yeast copper-regulated transcription factors"/>
    <property type="match status" value="1"/>
</dbReference>
<evidence type="ECO:0000256" key="1">
    <source>
        <dbReference type="ARBA" id="ARBA00004123"/>
    </source>
</evidence>
<dbReference type="OrthoDB" id="5600085at2759"/>
<dbReference type="InterPro" id="IPR036395">
    <property type="entry name" value="Cu_fist_DNA-bd_dom_sf"/>
</dbReference>
<dbReference type="PRINTS" id="PR00617">
    <property type="entry name" value="COPPERFIST"/>
</dbReference>
<dbReference type="GO" id="GO:0045944">
    <property type="term" value="P:positive regulation of transcription by RNA polymerase II"/>
    <property type="evidence" value="ECO:0007669"/>
    <property type="project" value="TreeGrafter"/>
</dbReference>
<dbReference type="GO" id="GO:0005507">
    <property type="term" value="F:copper ion binding"/>
    <property type="evidence" value="ECO:0007669"/>
    <property type="project" value="InterPro"/>
</dbReference>
<dbReference type="FunFam" id="3.90.430.10:FF:000001">
    <property type="entry name" value="Copper fist DNA-binding protein"/>
    <property type="match status" value="1"/>
</dbReference>
<reference evidence="10" key="1">
    <citation type="submission" date="2020-01" db="EMBL/GenBank/DDBJ databases">
        <title>Genome Sequencing of Three Apophysomyces-Like Fungal Strains Confirms a Novel Fungal Genus in the Mucoromycota with divergent Burkholderia-like Endosymbiotic Bacteria.</title>
        <authorList>
            <person name="Stajich J.E."/>
            <person name="Macias A.M."/>
            <person name="Carter-House D."/>
            <person name="Lovett B."/>
            <person name="Kasson L.R."/>
            <person name="Berry K."/>
            <person name="Grigoriev I."/>
            <person name="Chang Y."/>
            <person name="Spatafora J."/>
            <person name="Kasson M.T."/>
        </authorList>
    </citation>
    <scope>NUCLEOTIDE SEQUENCE</scope>
    <source>
        <strain evidence="10">NRRL A-21654</strain>
    </source>
</reference>
<evidence type="ECO:0000313" key="10">
    <source>
        <dbReference type="EMBL" id="KAF7728374.1"/>
    </source>
</evidence>
<evidence type="ECO:0000256" key="8">
    <source>
        <dbReference type="SAM" id="MobiDB-lite"/>
    </source>
</evidence>
<evidence type="ECO:0000256" key="2">
    <source>
        <dbReference type="ARBA" id="ARBA00022723"/>
    </source>
</evidence>
<feature type="compositionally biased region" description="Polar residues" evidence="8">
    <location>
        <begin position="250"/>
        <end position="259"/>
    </location>
</feature>
<protein>
    <recommendedName>
        <fullName evidence="9">Copper-fist domain-containing protein</fullName>
    </recommendedName>
</protein>
<keyword evidence="6" id="KW-0804">Transcription</keyword>
<dbReference type="GO" id="GO:0006878">
    <property type="term" value="P:intracellular copper ion homeostasis"/>
    <property type="evidence" value="ECO:0007669"/>
    <property type="project" value="TreeGrafter"/>
</dbReference>
<sequence length="415" mass="45325">MYINGIKFACSTCIKGHRSSHCNHTDRPLLEIRKKGRPVTQCAYCRDLRKTRQVHIKCACNSTDKKGSNHHPNCVCQDLVNSEDQWQCRPSQCTCPPKTTGSSLSPQQQPPPSQTPVAYLSPTNVALASTTTVTPSFASPCPTNLGSGVTNKNDDHLNFVFHKPTSQESATIRFLEGQPRRRRRRASDKSSKGNTSSRPPSPSPPPLSSQCQPSLPQQQQHQHQHQQQLPQPPSNFNSSSSSETSPYNHPASQDPSSYMTHPLVYDPMPTNTMISLGATSLDEIKPPTMSNASLLLDHTVFQDFFCGSCAPTPTCQPTVGQGESVVVTITPLKRAEADSPTAHQPMATRIVTCYCGSSCTCPGCLVHPGNQFLLGNANNDMFDPYTSLFQSYSTASSCCGSDDDDQQLLQQQPLF</sequence>
<evidence type="ECO:0000313" key="11">
    <source>
        <dbReference type="Proteomes" id="UP000605846"/>
    </source>
</evidence>
<dbReference type="SMART" id="SM01090">
    <property type="entry name" value="Copper-fist"/>
    <property type="match status" value="1"/>
</dbReference>
<dbReference type="Gene3D" id="3.90.430.10">
    <property type="entry name" value="Copper fist DNA-binding domain"/>
    <property type="match status" value="1"/>
</dbReference>
<organism evidence="10 11">
    <name type="scientific">Apophysomyces ossiformis</name>
    <dbReference type="NCBI Taxonomy" id="679940"/>
    <lineage>
        <taxon>Eukaryota</taxon>
        <taxon>Fungi</taxon>
        <taxon>Fungi incertae sedis</taxon>
        <taxon>Mucoromycota</taxon>
        <taxon>Mucoromycotina</taxon>
        <taxon>Mucoromycetes</taxon>
        <taxon>Mucorales</taxon>
        <taxon>Mucorineae</taxon>
        <taxon>Mucoraceae</taxon>
        <taxon>Apophysomyces</taxon>
    </lineage>
</organism>
<keyword evidence="2" id="KW-0479">Metal-binding</keyword>
<keyword evidence="4" id="KW-0186">Copper</keyword>
<dbReference type="GO" id="GO:0000978">
    <property type="term" value="F:RNA polymerase II cis-regulatory region sequence-specific DNA binding"/>
    <property type="evidence" value="ECO:0007669"/>
    <property type="project" value="TreeGrafter"/>
</dbReference>
<dbReference type="PANTHER" id="PTHR28088:SF5">
    <property type="entry name" value="TRANSCRIPTIONAL ACTIVATOR HAA1-RELATED"/>
    <property type="match status" value="1"/>
</dbReference>
<name>A0A8H7BRC1_9FUNG</name>
<evidence type="ECO:0000256" key="6">
    <source>
        <dbReference type="ARBA" id="ARBA00023163"/>
    </source>
</evidence>
<dbReference type="Pfam" id="PF00649">
    <property type="entry name" value="Copper-fist"/>
    <property type="match status" value="1"/>
</dbReference>
<feature type="region of interest" description="Disordered" evidence="8">
    <location>
        <begin position="99"/>
        <end position="119"/>
    </location>
</feature>
<comment type="subcellular location">
    <subcellularLocation>
        <location evidence="1">Nucleus</location>
    </subcellularLocation>
</comment>
<feature type="compositionally biased region" description="Low complexity" evidence="8">
    <location>
        <begin position="208"/>
        <end position="246"/>
    </location>
</feature>
<keyword evidence="11" id="KW-1185">Reference proteome</keyword>
<dbReference type="GO" id="GO:0000981">
    <property type="term" value="F:DNA-binding transcription factor activity, RNA polymerase II-specific"/>
    <property type="evidence" value="ECO:0007669"/>
    <property type="project" value="TreeGrafter"/>
</dbReference>
<comment type="caution">
    <text evidence="10">The sequence shown here is derived from an EMBL/GenBank/DDBJ whole genome shotgun (WGS) entry which is preliminary data.</text>
</comment>
<dbReference type="PANTHER" id="PTHR28088">
    <property type="entry name" value="TRANSCRIPTIONAL ACTIVATOR HAA1-RELATED"/>
    <property type="match status" value="1"/>
</dbReference>
<accession>A0A8H7BRC1</accession>
<keyword evidence="7" id="KW-0539">Nucleus</keyword>
<dbReference type="AlphaFoldDB" id="A0A8H7BRC1"/>
<feature type="domain" description="Copper-fist" evidence="9">
    <location>
        <begin position="1"/>
        <end position="39"/>
    </location>
</feature>
<evidence type="ECO:0000259" key="9">
    <source>
        <dbReference type="PROSITE" id="PS50073"/>
    </source>
</evidence>
<evidence type="ECO:0000256" key="7">
    <source>
        <dbReference type="ARBA" id="ARBA00023242"/>
    </source>
</evidence>
<evidence type="ECO:0000256" key="5">
    <source>
        <dbReference type="ARBA" id="ARBA00023015"/>
    </source>
</evidence>
<dbReference type="GO" id="GO:0005634">
    <property type="term" value="C:nucleus"/>
    <property type="evidence" value="ECO:0007669"/>
    <property type="project" value="UniProtKB-SubCell"/>
</dbReference>
<keyword evidence="3" id="KW-0862">Zinc</keyword>
<dbReference type="InterPro" id="IPR001083">
    <property type="entry name" value="Cu_fist_DNA-bd_dom"/>
</dbReference>
<proteinExistence type="predicted"/>
<dbReference type="Proteomes" id="UP000605846">
    <property type="component" value="Unassembled WGS sequence"/>
</dbReference>
<dbReference type="PROSITE" id="PS50073">
    <property type="entry name" value="COPPER_FIST_2"/>
    <property type="match status" value="1"/>
</dbReference>
<evidence type="ECO:0000256" key="3">
    <source>
        <dbReference type="ARBA" id="ARBA00022833"/>
    </source>
</evidence>
<dbReference type="GO" id="GO:0006879">
    <property type="term" value="P:intracellular iron ion homeostasis"/>
    <property type="evidence" value="ECO:0007669"/>
    <property type="project" value="TreeGrafter"/>
</dbReference>
<feature type="region of interest" description="Disordered" evidence="8">
    <location>
        <begin position="161"/>
        <end position="263"/>
    </location>
</feature>
<gene>
    <name evidence="10" type="ORF">EC973_006182</name>
</gene>
<dbReference type="EMBL" id="JABAYA010000038">
    <property type="protein sequence ID" value="KAF7728374.1"/>
    <property type="molecule type" value="Genomic_DNA"/>
</dbReference>
<dbReference type="SMART" id="SM00412">
    <property type="entry name" value="Cu_FIST"/>
    <property type="match status" value="1"/>
</dbReference>
<keyword evidence="5" id="KW-0805">Transcription regulation</keyword>